<keyword evidence="5" id="KW-0274">FAD</keyword>
<comment type="caution">
    <text evidence="7">The sequence shown here is derived from an EMBL/GenBank/DDBJ whole genome shotgun (WGS) entry which is preliminary data.</text>
</comment>
<evidence type="ECO:0000259" key="6">
    <source>
        <dbReference type="Pfam" id="PF01619"/>
    </source>
</evidence>
<evidence type="ECO:0000256" key="4">
    <source>
        <dbReference type="ARBA" id="ARBA00023062"/>
    </source>
</evidence>
<dbReference type="GO" id="GO:0010133">
    <property type="term" value="P:L-proline catabolic process to L-glutamate"/>
    <property type="evidence" value="ECO:0007669"/>
    <property type="project" value="TreeGrafter"/>
</dbReference>
<dbReference type="SUPFAM" id="SSF51730">
    <property type="entry name" value="FAD-linked oxidoreductase"/>
    <property type="match status" value="1"/>
</dbReference>
<dbReference type="EMBL" id="CAJNOJ010000142">
    <property type="protein sequence ID" value="CAF1190587.1"/>
    <property type="molecule type" value="Genomic_DNA"/>
</dbReference>
<comment type="catalytic activity">
    <reaction evidence="5">
        <text>L-proline + a quinone = (S)-1-pyrroline-5-carboxylate + a quinol + H(+)</text>
        <dbReference type="Rhea" id="RHEA:23784"/>
        <dbReference type="ChEBI" id="CHEBI:15378"/>
        <dbReference type="ChEBI" id="CHEBI:17388"/>
        <dbReference type="ChEBI" id="CHEBI:24646"/>
        <dbReference type="ChEBI" id="CHEBI:60039"/>
        <dbReference type="ChEBI" id="CHEBI:132124"/>
        <dbReference type="EC" id="1.5.5.2"/>
    </reaction>
</comment>
<evidence type="ECO:0000313" key="7">
    <source>
        <dbReference type="EMBL" id="CAF1190587.1"/>
    </source>
</evidence>
<protein>
    <recommendedName>
        <fullName evidence="5">Proline dehydrogenase</fullName>
        <ecNumber evidence="5">1.5.5.2</ecNumber>
    </recommendedName>
</protein>
<keyword evidence="3 5" id="KW-0560">Oxidoreductase</keyword>
<dbReference type="Gene3D" id="3.20.20.220">
    <property type="match status" value="1"/>
</dbReference>
<sequence length="475" mass="55767">MIRNSLLLRKNVKTIYNVLLSSALNTNSCKLNSNFDCVSTAYGYKNKWELFRGWMLYKMFSYNIFVDHLPQLIALSNQMLNRTLFQSIMNMTLYGHFIGGENRNQLQLQVEKLRKHRVKVILDHYMESDLNGVCKETINSLPSGEASFSKIYHPDEVAFDKNMLKYLKNIQTTHLLCGSKSFTAIKLTPLIRPSLLEKLNVFCCLHIEKRQFDDLLQLILHDHNFTSNEIGEINNLILRLNEIVKSTKANDMRIFIDAEQSYFQTAINKIVIHLQSIFNRENLFVYNTYQCYRRDTVDVLAADLEQSEREKFHIGFKLVRGGYMVQERKRALEMDYEDPIHDDFDQTSECYRKAFLKGIDFALRTNQITRIFVASHNEDTVRFAIETMKEFNIKSDDEIVSFATLFGMCDYITFTLAAANFNSYKLMPYGPLESFLPYLARRAQDNRAIFKKAEKDRLLMYKALRDRLFKTQQWC</sequence>
<comment type="pathway">
    <text evidence="1">Amino-acid degradation; L-proline degradation into L-glutamate; L-glutamate from L-proline: step 1/2.</text>
</comment>
<feature type="domain" description="Proline dehydrogenase" evidence="6">
    <location>
        <begin position="159"/>
        <end position="449"/>
    </location>
</feature>
<accession>A0A814VPL2</accession>
<dbReference type="GO" id="GO:0005739">
    <property type="term" value="C:mitochondrion"/>
    <property type="evidence" value="ECO:0007669"/>
    <property type="project" value="TreeGrafter"/>
</dbReference>
<dbReference type="Proteomes" id="UP000663852">
    <property type="component" value="Unassembled WGS sequence"/>
</dbReference>
<comment type="cofactor">
    <cofactor evidence="5">
        <name>FAD</name>
        <dbReference type="ChEBI" id="CHEBI:57692"/>
    </cofactor>
</comment>
<evidence type="ECO:0000256" key="1">
    <source>
        <dbReference type="ARBA" id="ARBA00004739"/>
    </source>
</evidence>
<comment type="function">
    <text evidence="5">Converts proline to delta-1-pyrroline-5-carboxylate.</text>
</comment>
<dbReference type="PANTHER" id="PTHR13914:SF0">
    <property type="entry name" value="PROLINE DEHYDROGENASE 1, MITOCHONDRIAL"/>
    <property type="match status" value="1"/>
</dbReference>
<dbReference type="GO" id="GO:0004657">
    <property type="term" value="F:proline dehydrogenase activity"/>
    <property type="evidence" value="ECO:0007669"/>
    <property type="project" value="UniProtKB-EC"/>
</dbReference>
<dbReference type="OrthoDB" id="5464at2759"/>
<dbReference type="EC" id="1.5.5.2" evidence="5"/>
<evidence type="ECO:0000256" key="2">
    <source>
        <dbReference type="ARBA" id="ARBA00005869"/>
    </source>
</evidence>
<dbReference type="Pfam" id="PF01619">
    <property type="entry name" value="Pro_dh"/>
    <property type="match status" value="1"/>
</dbReference>
<dbReference type="InterPro" id="IPR002872">
    <property type="entry name" value="Proline_DH_dom"/>
</dbReference>
<name>A0A814VPL2_ADIRI</name>
<keyword evidence="5" id="KW-0285">Flavoprotein</keyword>
<dbReference type="PANTHER" id="PTHR13914">
    <property type="entry name" value="PROLINE OXIDASE"/>
    <property type="match status" value="1"/>
</dbReference>
<proteinExistence type="inferred from homology"/>
<organism evidence="7 8">
    <name type="scientific">Adineta ricciae</name>
    <name type="common">Rotifer</name>
    <dbReference type="NCBI Taxonomy" id="249248"/>
    <lineage>
        <taxon>Eukaryota</taxon>
        <taxon>Metazoa</taxon>
        <taxon>Spiralia</taxon>
        <taxon>Gnathifera</taxon>
        <taxon>Rotifera</taxon>
        <taxon>Eurotatoria</taxon>
        <taxon>Bdelloidea</taxon>
        <taxon>Adinetida</taxon>
        <taxon>Adinetidae</taxon>
        <taxon>Adineta</taxon>
    </lineage>
</organism>
<evidence type="ECO:0000256" key="5">
    <source>
        <dbReference type="RuleBase" id="RU364054"/>
    </source>
</evidence>
<gene>
    <name evidence="7" type="ORF">EDS130_LOCUS24781</name>
</gene>
<dbReference type="InterPro" id="IPR029041">
    <property type="entry name" value="FAD-linked_oxidoreductase-like"/>
</dbReference>
<dbReference type="AlphaFoldDB" id="A0A814VPL2"/>
<comment type="similarity">
    <text evidence="2 5">Belongs to the proline oxidase family.</text>
</comment>
<dbReference type="InterPro" id="IPR015659">
    <property type="entry name" value="Proline_oxidase"/>
</dbReference>
<evidence type="ECO:0000256" key="3">
    <source>
        <dbReference type="ARBA" id="ARBA00023002"/>
    </source>
</evidence>
<reference evidence="7" key="1">
    <citation type="submission" date="2021-02" db="EMBL/GenBank/DDBJ databases">
        <authorList>
            <person name="Nowell W R."/>
        </authorList>
    </citation>
    <scope>NUCLEOTIDE SEQUENCE</scope>
</reference>
<keyword evidence="4 5" id="KW-0642">Proline metabolism</keyword>
<evidence type="ECO:0000313" key="8">
    <source>
        <dbReference type="Proteomes" id="UP000663852"/>
    </source>
</evidence>
<dbReference type="GO" id="GO:0071949">
    <property type="term" value="F:FAD binding"/>
    <property type="evidence" value="ECO:0007669"/>
    <property type="project" value="TreeGrafter"/>
</dbReference>